<keyword evidence="5" id="KW-1185">Reference proteome</keyword>
<proteinExistence type="inferred from homology"/>
<protein>
    <recommendedName>
        <fullName evidence="2">Phospholipase A2-like central domain-containing protein</fullName>
    </recommendedName>
</protein>
<dbReference type="Proteomes" id="UP000001307">
    <property type="component" value="Unassembled WGS sequence"/>
</dbReference>
<dbReference type="AlphaFoldDB" id="E4XY97"/>
<dbReference type="Gene3D" id="1.20.90.10">
    <property type="entry name" value="Phospholipase A2 domain"/>
    <property type="match status" value="1"/>
</dbReference>
<dbReference type="GO" id="GO:0006644">
    <property type="term" value="P:phospholipid metabolic process"/>
    <property type="evidence" value="ECO:0007669"/>
    <property type="project" value="InterPro"/>
</dbReference>
<dbReference type="InterPro" id="IPR036444">
    <property type="entry name" value="PLipase_A2_dom_sf"/>
</dbReference>
<name>E4XY97_OIKDI</name>
<dbReference type="OrthoDB" id="10321387at2759"/>
<dbReference type="GO" id="GO:0050482">
    <property type="term" value="P:arachidonate secretion"/>
    <property type="evidence" value="ECO:0007669"/>
    <property type="project" value="InterPro"/>
</dbReference>
<gene>
    <name evidence="3" type="ORF">GSOID_T00009672001</name>
    <name evidence="4" type="ORF">GSOID_T00023584001</name>
</gene>
<dbReference type="SUPFAM" id="SSF48619">
    <property type="entry name" value="Phospholipase A2, PLA2"/>
    <property type="match status" value="1"/>
</dbReference>
<dbReference type="EMBL" id="FN653314">
    <property type="protein sequence ID" value="CBY14625.1"/>
    <property type="molecule type" value="Genomic_DNA"/>
</dbReference>
<evidence type="ECO:0000259" key="2">
    <source>
        <dbReference type="SMART" id="SM00085"/>
    </source>
</evidence>
<evidence type="ECO:0000313" key="5">
    <source>
        <dbReference type="Proteomes" id="UP000001307"/>
    </source>
</evidence>
<dbReference type="Pfam" id="PF00068">
    <property type="entry name" value="Phospholip_A2_1"/>
    <property type="match status" value="1"/>
</dbReference>
<sequence length="216" mass="24062">MIKNSYFFRLPKMKLSISILAFSTSASSVSRVKIDQGSRRYSQLIDQMNFYNNDFDEREYWAYGCHCLMLGDRPMSDMGKGAPVDALDSVCKQYKEGLKCARDEFGETCIGEFVEYGLRMQNGPPTCTNNAGTCGRSLCECDKMFASRHVGAIDVFNADYHLFWSTTGWNNEDACVPKGGGASDPQCCGKPDSFSLIYNAYNRQCCDGEVKGIGEC</sequence>
<dbReference type="SMART" id="SM00085">
    <property type="entry name" value="PA2c"/>
    <property type="match status" value="1"/>
</dbReference>
<feature type="domain" description="Phospholipase A2-like central" evidence="2">
    <location>
        <begin position="42"/>
        <end position="170"/>
    </location>
</feature>
<reference evidence="3" key="1">
    <citation type="journal article" date="2010" name="Science">
        <title>Plasticity of animal genome architecture unmasked by rapid evolution of a pelagic tunicate.</title>
        <authorList>
            <person name="Denoeud F."/>
            <person name="Henriet S."/>
            <person name="Mungpakdee S."/>
            <person name="Aury J.M."/>
            <person name="Da Silva C."/>
            <person name="Brinkmann H."/>
            <person name="Mikhaleva J."/>
            <person name="Olsen L.C."/>
            <person name="Jubin C."/>
            <person name="Canestro C."/>
            <person name="Bouquet J.M."/>
            <person name="Danks G."/>
            <person name="Poulain J."/>
            <person name="Campsteijn C."/>
            <person name="Adamski M."/>
            <person name="Cross I."/>
            <person name="Yadetie F."/>
            <person name="Muffato M."/>
            <person name="Louis A."/>
            <person name="Butcher S."/>
            <person name="Tsagkogeorga G."/>
            <person name="Konrad A."/>
            <person name="Singh S."/>
            <person name="Jensen M.F."/>
            <person name="Cong E.H."/>
            <person name="Eikeseth-Otteraa H."/>
            <person name="Noel B."/>
            <person name="Anthouard V."/>
            <person name="Porcel B.M."/>
            <person name="Kachouri-Lafond R."/>
            <person name="Nishino A."/>
            <person name="Ugolini M."/>
            <person name="Chourrout P."/>
            <person name="Nishida H."/>
            <person name="Aasland R."/>
            <person name="Huzurbazar S."/>
            <person name="Westhof E."/>
            <person name="Delsuc F."/>
            <person name="Lehrach H."/>
            <person name="Reinhardt R."/>
            <person name="Weissenbach J."/>
            <person name="Roy S.W."/>
            <person name="Artiguenave F."/>
            <person name="Postlethwait J.H."/>
            <person name="Manak J.R."/>
            <person name="Thompson E.M."/>
            <person name="Jaillon O."/>
            <person name="Du Pasquier L."/>
            <person name="Boudinot P."/>
            <person name="Liberles D.A."/>
            <person name="Volff J.N."/>
            <person name="Philippe H."/>
            <person name="Lenhard B."/>
            <person name="Roest Crollius H."/>
            <person name="Wincker P."/>
            <person name="Chourrout D."/>
        </authorList>
    </citation>
    <scope>NUCLEOTIDE SEQUENCE [LARGE SCALE GENOMIC DNA]</scope>
</reference>
<evidence type="ECO:0000313" key="4">
    <source>
        <dbReference type="EMBL" id="CBY41505.1"/>
    </source>
</evidence>
<dbReference type="Proteomes" id="UP000011014">
    <property type="component" value="Unassembled WGS sequence"/>
</dbReference>
<accession>E4XY97</accession>
<organism evidence="3">
    <name type="scientific">Oikopleura dioica</name>
    <name type="common">Tunicate</name>
    <dbReference type="NCBI Taxonomy" id="34765"/>
    <lineage>
        <taxon>Eukaryota</taxon>
        <taxon>Metazoa</taxon>
        <taxon>Chordata</taxon>
        <taxon>Tunicata</taxon>
        <taxon>Appendicularia</taxon>
        <taxon>Copelata</taxon>
        <taxon>Oikopleuridae</taxon>
        <taxon>Oikopleura</taxon>
    </lineage>
</organism>
<evidence type="ECO:0000313" key="3">
    <source>
        <dbReference type="EMBL" id="CBY14625.1"/>
    </source>
</evidence>
<dbReference type="InterPro" id="IPR016090">
    <property type="entry name" value="PLA2-like_dom"/>
</dbReference>
<evidence type="ECO:0000256" key="1">
    <source>
        <dbReference type="RuleBase" id="RU003654"/>
    </source>
</evidence>
<comment type="similarity">
    <text evidence="1">Belongs to the phospholipase A2 family.</text>
</comment>
<dbReference type="EMBL" id="FN656473">
    <property type="protein sequence ID" value="CBY41505.1"/>
    <property type="molecule type" value="Genomic_DNA"/>
</dbReference>
<dbReference type="GO" id="GO:0004623">
    <property type="term" value="F:phospholipase A2 activity"/>
    <property type="evidence" value="ECO:0007669"/>
    <property type="project" value="InterPro"/>
</dbReference>
<dbReference type="InParanoid" id="E4XY97"/>